<dbReference type="Pfam" id="PF13376">
    <property type="entry name" value="OmdA"/>
    <property type="match status" value="1"/>
</dbReference>
<organism evidence="2 3">
    <name type="scientific">Ravibacter arvi</name>
    <dbReference type="NCBI Taxonomy" id="2051041"/>
    <lineage>
        <taxon>Bacteria</taxon>
        <taxon>Pseudomonadati</taxon>
        <taxon>Bacteroidota</taxon>
        <taxon>Cytophagia</taxon>
        <taxon>Cytophagales</taxon>
        <taxon>Spirosomataceae</taxon>
        <taxon>Ravibacter</taxon>
    </lineage>
</organism>
<feature type="domain" description="YdhG-like" evidence="1">
    <location>
        <begin position="7"/>
        <end position="103"/>
    </location>
</feature>
<protein>
    <submittedName>
        <fullName evidence="2">YdeI family protein</fullName>
    </submittedName>
</protein>
<accession>A0ABP8M9U0</accession>
<comment type="caution">
    <text evidence="2">The sequence shown here is derived from an EMBL/GenBank/DDBJ whole genome shotgun (WGS) entry which is preliminary data.</text>
</comment>
<evidence type="ECO:0000313" key="3">
    <source>
        <dbReference type="Proteomes" id="UP001501508"/>
    </source>
</evidence>
<proteinExistence type="predicted"/>
<dbReference type="InterPro" id="IPR014922">
    <property type="entry name" value="YdhG-like"/>
</dbReference>
<reference evidence="3" key="1">
    <citation type="journal article" date="2019" name="Int. J. Syst. Evol. Microbiol.">
        <title>The Global Catalogue of Microorganisms (GCM) 10K type strain sequencing project: providing services to taxonomists for standard genome sequencing and annotation.</title>
        <authorList>
            <consortium name="The Broad Institute Genomics Platform"/>
            <consortium name="The Broad Institute Genome Sequencing Center for Infectious Disease"/>
            <person name="Wu L."/>
            <person name="Ma J."/>
        </authorList>
    </citation>
    <scope>NUCLEOTIDE SEQUENCE [LARGE SCALE GENOMIC DNA]</scope>
    <source>
        <strain evidence="3">JCM 31920</strain>
    </source>
</reference>
<dbReference type="EMBL" id="BAABEY010000033">
    <property type="protein sequence ID" value="GAA4445040.1"/>
    <property type="molecule type" value="Genomic_DNA"/>
</dbReference>
<evidence type="ECO:0000313" key="2">
    <source>
        <dbReference type="EMBL" id="GAA4445040.1"/>
    </source>
</evidence>
<name>A0ABP8M9U0_9BACT</name>
<dbReference type="PIRSF" id="PIRSF021308">
    <property type="entry name" value="UCP021308"/>
    <property type="match status" value="1"/>
</dbReference>
<dbReference type="RefSeq" id="WP_345031776.1">
    <property type="nucleotide sequence ID" value="NZ_BAABEY010000033.1"/>
</dbReference>
<gene>
    <name evidence="2" type="ORF">GCM10023091_36040</name>
</gene>
<keyword evidence="3" id="KW-1185">Reference proteome</keyword>
<dbReference type="InterPro" id="IPR016786">
    <property type="entry name" value="YdeI_bac"/>
</dbReference>
<sequence>MNKHERWKEELNLLRSILEKTGLPVEIKWGAEVFTHQGANVVAYGGFNDFFALWFYQGVYLKDPLGVLINAQEGKTKALRQWRFRSIREVNEKQILAYVAEAVENTEKGLVWKPEKADTLSLPVELEARLNQDQGLSAAFDRLTPYKQREYVEFILEAKRDATRVARLEKITPLILAGTGLHDQYKKGRSNN</sequence>
<dbReference type="SUPFAM" id="SSF159888">
    <property type="entry name" value="YdhG-like"/>
    <property type="match status" value="1"/>
</dbReference>
<evidence type="ECO:0000259" key="1">
    <source>
        <dbReference type="Pfam" id="PF08818"/>
    </source>
</evidence>
<dbReference type="Proteomes" id="UP001501508">
    <property type="component" value="Unassembled WGS sequence"/>
</dbReference>
<dbReference type="Pfam" id="PF08818">
    <property type="entry name" value="DUF1801"/>
    <property type="match status" value="1"/>
</dbReference>